<comment type="caution">
    <text evidence="2">The sequence shown here is derived from an EMBL/GenBank/DDBJ whole genome shotgun (WGS) entry which is preliminary data.</text>
</comment>
<organism evidence="2 3">
    <name type="scientific">Streptosporangium sandarakinum</name>
    <dbReference type="NCBI Taxonomy" id="1260955"/>
    <lineage>
        <taxon>Bacteria</taxon>
        <taxon>Bacillati</taxon>
        <taxon>Actinomycetota</taxon>
        <taxon>Actinomycetes</taxon>
        <taxon>Streptosporangiales</taxon>
        <taxon>Streptosporangiaceae</taxon>
        <taxon>Streptosporangium</taxon>
    </lineage>
</organism>
<dbReference type="AlphaFoldDB" id="A0A852V1X1"/>
<feature type="transmembrane region" description="Helical" evidence="1">
    <location>
        <begin position="65"/>
        <end position="81"/>
    </location>
</feature>
<sequence length="186" mass="19650">MEELTRTWWVYLVRGACAILFGLLAILWPGITVFALVVVFGVYAIVNGVFALLGSRERGSRTWMIAYGVLSVLAGVAALVWPGITALALLFLIAAWAVVVGVAEIMAGIRLRKATTGEWAFILSGVLAVLFGVLLFVWPATGALAVVWLIGTMAIVYGVALVALAFRVRALHSRRAGPAGAAPTVA</sequence>
<dbReference type="InterPro" id="IPR005325">
    <property type="entry name" value="DUF308_memb"/>
</dbReference>
<feature type="transmembrane region" description="Helical" evidence="1">
    <location>
        <begin position="34"/>
        <end position="53"/>
    </location>
</feature>
<name>A0A852V1X1_9ACTN</name>
<proteinExistence type="predicted"/>
<accession>A0A852V1X1</accession>
<reference evidence="2 3" key="1">
    <citation type="submission" date="2020-07" db="EMBL/GenBank/DDBJ databases">
        <title>Sequencing the genomes of 1000 actinobacteria strains.</title>
        <authorList>
            <person name="Klenk H.-P."/>
        </authorList>
    </citation>
    <scope>NUCLEOTIDE SEQUENCE [LARGE SCALE GENOMIC DNA]</scope>
    <source>
        <strain evidence="2 3">DSM 45763</strain>
    </source>
</reference>
<gene>
    <name evidence="2" type="ORF">HDA43_004227</name>
</gene>
<dbReference type="Pfam" id="PF03729">
    <property type="entry name" value="DUF308"/>
    <property type="match status" value="1"/>
</dbReference>
<keyword evidence="1" id="KW-1133">Transmembrane helix</keyword>
<feature type="transmembrane region" description="Helical" evidence="1">
    <location>
        <begin position="144"/>
        <end position="166"/>
    </location>
</feature>
<feature type="transmembrane region" description="Helical" evidence="1">
    <location>
        <begin position="119"/>
        <end position="138"/>
    </location>
</feature>
<feature type="transmembrane region" description="Helical" evidence="1">
    <location>
        <begin position="87"/>
        <end position="107"/>
    </location>
</feature>
<evidence type="ECO:0000313" key="3">
    <source>
        <dbReference type="Proteomes" id="UP000576393"/>
    </source>
</evidence>
<evidence type="ECO:0000313" key="2">
    <source>
        <dbReference type="EMBL" id="NYF42026.1"/>
    </source>
</evidence>
<dbReference type="EMBL" id="JACCCO010000002">
    <property type="protein sequence ID" value="NYF42026.1"/>
    <property type="molecule type" value="Genomic_DNA"/>
</dbReference>
<dbReference type="GO" id="GO:0005886">
    <property type="term" value="C:plasma membrane"/>
    <property type="evidence" value="ECO:0007669"/>
    <property type="project" value="TreeGrafter"/>
</dbReference>
<keyword evidence="1" id="KW-0472">Membrane</keyword>
<keyword evidence="1" id="KW-0812">Transmembrane</keyword>
<dbReference type="InterPro" id="IPR052712">
    <property type="entry name" value="Acid_resist_chaperone_HdeD"/>
</dbReference>
<evidence type="ECO:0000256" key="1">
    <source>
        <dbReference type="SAM" id="Phobius"/>
    </source>
</evidence>
<dbReference type="PANTHER" id="PTHR34989">
    <property type="entry name" value="PROTEIN HDED"/>
    <property type="match status" value="1"/>
</dbReference>
<dbReference type="RefSeq" id="WP_179824277.1">
    <property type="nucleotide sequence ID" value="NZ_JACCCO010000002.1"/>
</dbReference>
<dbReference type="PANTHER" id="PTHR34989:SF1">
    <property type="entry name" value="PROTEIN HDED"/>
    <property type="match status" value="1"/>
</dbReference>
<feature type="transmembrane region" description="Helical" evidence="1">
    <location>
        <begin position="7"/>
        <end position="28"/>
    </location>
</feature>
<protein>
    <submittedName>
        <fullName evidence="2">Uncharacterized membrane protein HdeD (DUF308 family)</fullName>
    </submittedName>
</protein>
<keyword evidence="3" id="KW-1185">Reference proteome</keyword>
<dbReference type="Proteomes" id="UP000576393">
    <property type="component" value="Unassembled WGS sequence"/>
</dbReference>